<dbReference type="FunFam" id="1.10.220.150:FF:000008">
    <property type="entry name" value="ADP-ribosylation factor GTPase activating protein 1"/>
    <property type="match status" value="1"/>
</dbReference>
<dbReference type="InterPro" id="IPR037278">
    <property type="entry name" value="ARFGAP/RecO"/>
</dbReference>
<organism evidence="21 22">
    <name type="scientific">Cryptotermes secundus</name>
    <dbReference type="NCBI Taxonomy" id="105785"/>
    <lineage>
        <taxon>Eukaryota</taxon>
        <taxon>Metazoa</taxon>
        <taxon>Ecdysozoa</taxon>
        <taxon>Arthropoda</taxon>
        <taxon>Hexapoda</taxon>
        <taxon>Insecta</taxon>
        <taxon>Pterygota</taxon>
        <taxon>Neoptera</taxon>
        <taxon>Polyneoptera</taxon>
        <taxon>Dictyoptera</taxon>
        <taxon>Blattodea</taxon>
        <taxon>Blattoidea</taxon>
        <taxon>Termitoidae</taxon>
        <taxon>Kalotermitidae</taxon>
        <taxon>Cryptotermitinae</taxon>
        <taxon>Cryptotermes</taxon>
    </lineage>
</organism>
<feature type="domain" description="Arf-GAP" evidence="20">
    <location>
        <begin position="7"/>
        <end position="124"/>
    </location>
</feature>
<keyword evidence="3" id="KW-0813">Transport</keyword>
<feature type="region of interest" description="Disordered" evidence="19">
    <location>
        <begin position="308"/>
        <end position="458"/>
    </location>
</feature>
<feature type="compositionally biased region" description="Low complexity" evidence="19">
    <location>
        <begin position="390"/>
        <end position="405"/>
    </location>
</feature>
<protein>
    <recommendedName>
        <fullName evidence="15">ADP-ribosylation factor GTPase-activating protein 1</fullName>
    </recommendedName>
    <alternativeName>
        <fullName evidence="17">ADP-ribosylation factor 1 GTPase-activating protein</fullName>
    </alternativeName>
    <alternativeName>
        <fullName evidence="16">ARF1-directed GTPase-activating protein</fullName>
    </alternativeName>
</protein>
<dbReference type="PANTHER" id="PTHR46395">
    <property type="entry name" value="ADP-RIBOSYLATION FACTOR GTPASE-ACTIVATING PROTEIN 1"/>
    <property type="match status" value="1"/>
</dbReference>
<dbReference type="GO" id="GO:0016192">
    <property type="term" value="P:vesicle-mediated transport"/>
    <property type="evidence" value="ECO:0007669"/>
    <property type="project" value="UniProtKB-KW"/>
</dbReference>
<keyword evidence="4" id="KW-0343">GTPase activation</keyword>
<dbReference type="PRINTS" id="PR00405">
    <property type="entry name" value="REVINTRACTNG"/>
</dbReference>
<feature type="region of interest" description="Disordered" evidence="19">
    <location>
        <begin position="153"/>
        <end position="174"/>
    </location>
</feature>
<keyword evidence="5" id="KW-0963">Cytoplasm</keyword>
<evidence type="ECO:0000256" key="3">
    <source>
        <dbReference type="ARBA" id="ARBA00022448"/>
    </source>
</evidence>
<evidence type="ECO:0000256" key="18">
    <source>
        <dbReference type="PROSITE-ProRule" id="PRU00288"/>
    </source>
</evidence>
<dbReference type="Pfam" id="PF01412">
    <property type="entry name" value="ArfGap"/>
    <property type="match status" value="1"/>
</dbReference>
<evidence type="ECO:0000256" key="12">
    <source>
        <dbReference type="ARBA" id="ARBA00022990"/>
    </source>
</evidence>
<reference evidence="21 22" key="1">
    <citation type="submission" date="2017-12" db="EMBL/GenBank/DDBJ databases">
        <title>Hemimetabolous genomes reveal molecular basis of termite eusociality.</title>
        <authorList>
            <person name="Harrison M.C."/>
            <person name="Jongepier E."/>
            <person name="Robertson H.M."/>
            <person name="Arning N."/>
            <person name="Bitard-Feildel T."/>
            <person name="Chao H."/>
            <person name="Childers C.P."/>
            <person name="Dinh H."/>
            <person name="Doddapaneni H."/>
            <person name="Dugan S."/>
            <person name="Gowin J."/>
            <person name="Greiner C."/>
            <person name="Han Y."/>
            <person name="Hu H."/>
            <person name="Hughes D.S.T."/>
            <person name="Huylmans A.-K."/>
            <person name="Kemena C."/>
            <person name="Kremer L.P.M."/>
            <person name="Lee S.L."/>
            <person name="Lopez-Ezquerra A."/>
            <person name="Mallet L."/>
            <person name="Monroy-Kuhn J.M."/>
            <person name="Moser A."/>
            <person name="Murali S.C."/>
            <person name="Muzny D.M."/>
            <person name="Otani S."/>
            <person name="Piulachs M.-D."/>
            <person name="Poelchau M."/>
            <person name="Qu J."/>
            <person name="Schaub F."/>
            <person name="Wada-Katsumata A."/>
            <person name="Worley K.C."/>
            <person name="Xie Q."/>
            <person name="Ylla G."/>
            <person name="Poulsen M."/>
            <person name="Gibbs R.A."/>
            <person name="Schal C."/>
            <person name="Richards S."/>
            <person name="Belles X."/>
            <person name="Korb J."/>
            <person name="Bornberg-Bauer E."/>
        </authorList>
    </citation>
    <scope>NUCLEOTIDE SEQUENCE [LARGE SCALE GENOMIC DNA]</scope>
    <source>
        <tissue evidence="21">Whole body</tissue>
    </source>
</reference>
<dbReference type="Proteomes" id="UP000235965">
    <property type="component" value="Unassembled WGS sequence"/>
</dbReference>
<dbReference type="SUPFAM" id="SSF57863">
    <property type="entry name" value="ArfGap/RecO-like zinc finger"/>
    <property type="match status" value="1"/>
</dbReference>
<dbReference type="STRING" id="105785.A0A2J7PN45"/>
<feature type="compositionally biased region" description="Low complexity" evidence="19">
    <location>
        <begin position="164"/>
        <end position="174"/>
    </location>
</feature>
<dbReference type="PROSITE" id="PS50115">
    <property type="entry name" value="ARFGAP"/>
    <property type="match status" value="1"/>
</dbReference>
<evidence type="ECO:0000256" key="13">
    <source>
        <dbReference type="ARBA" id="ARBA00023034"/>
    </source>
</evidence>
<evidence type="ECO:0000313" key="22">
    <source>
        <dbReference type="Proteomes" id="UP000235965"/>
    </source>
</evidence>
<evidence type="ECO:0000256" key="5">
    <source>
        <dbReference type="ARBA" id="ARBA00022490"/>
    </source>
</evidence>
<dbReference type="CDD" id="cd08830">
    <property type="entry name" value="ArfGap_ArfGap1"/>
    <property type="match status" value="1"/>
</dbReference>
<keyword evidence="13" id="KW-0333">Golgi apparatus</keyword>
<keyword evidence="8 18" id="KW-0863">Zinc-finger</keyword>
<keyword evidence="10" id="KW-0931">ER-Golgi transport</keyword>
<evidence type="ECO:0000256" key="1">
    <source>
        <dbReference type="ARBA" id="ARBA00004496"/>
    </source>
</evidence>
<feature type="compositionally biased region" description="Polar residues" evidence="19">
    <location>
        <begin position="347"/>
        <end position="361"/>
    </location>
</feature>
<dbReference type="InParanoid" id="A0A2J7PN45"/>
<evidence type="ECO:0000256" key="2">
    <source>
        <dbReference type="ARBA" id="ARBA00004555"/>
    </source>
</evidence>
<evidence type="ECO:0000256" key="11">
    <source>
        <dbReference type="ARBA" id="ARBA00022927"/>
    </source>
</evidence>
<dbReference type="OrthoDB" id="983479at2759"/>
<dbReference type="FunCoup" id="A0A2J7PN45">
    <property type="interactions" value="2090"/>
</dbReference>
<dbReference type="SMART" id="SM00105">
    <property type="entry name" value="ArfGap"/>
    <property type="match status" value="1"/>
</dbReference>
<keyword evidence="11" id="KW-0653">Protein transport</keyword>
<evidence type="ECO:0000256" key="7">
    <source>
        <dbReference type="ARBA" id="ARBA00022723"/>
    </source>
</evidence>
<keyword evidence="6" id="KW-0597">Phosphoprotein</keyword>
<evidence type="ECO:0000256" key="6">
    <source>
        <dbReference type="ARBA" id="ARBA00022553"/>
    </source>
</evidence>
<dbReference type="EMBL" id="NEVH01023957">
    <property type="protein sequence ID" value="PNF17755.1"/>
    <property type="molecule type" value="Genomic_DNA"/>
</dbReference>
<evidence type="ECO:0000259" key="20">
    <source>
        <dbReference type="PROSITE" id="PS50115"/>
    </source>
</evidence>
<dbReference type="PANTHER" id="PTHR46395:SF1">
    <property type="entry name" value="ADP-RIBOSYLATION FACTOR GTPASE-ACTIVATING PROTEIN 1"/>
    <property type="match status" value="1"/>
</dbReference>
<dbReference type="Gene3D" id="1.10.220.150">
    <property type="entry name" value="Arf GTPase activating protein"/>
    <property type="match status" value="1"/>
</dbReference>
<evidence type="ECO:0000256" key="9">
    <source>
        <dbReference type="ARBA" id="ARBA00022833"/>
    </source>
</evidence>
<dbReference type="GO" id="GO:0008270">
    <property type="term" value="F:zinc ion binding"/>
    <property type="evidence" value="ECO:0007669"/>
    <property type="project" value="UniProtKB-KW"/>
</dbReference>
<dbReference type="GO" id="GO:0030100">
    <property type="term" value="P:regulation of endocytosis"/>
    <property type="evidence" value="ECO:0007669"/>
    <property type="project" value="TreeGrafter"/>
</dbReference>
<keyword evidence="22" id="KW-1185">Reference proteome</keyword>
<gene>
    <name evidence="21" type="ORF">B7P43_G06886</name>
</gene>
<dbReference type="InterPro" id="IPR001164">
    <property type="entry name" value="ArfGAP_dom"/>
</dbReference>
<keyword evidence="7" id="KW-0479">Metal-binding</keyword>
<evidence type="ECO:0000256" key="14">
    <source>
        <dbReference type="ARBA" id="ARBA00058112"/>
    </source>
</evidence>
<keyword evidence="9" id="KW-0862">Zinc</keyword>
<dbReference type="GO" id="GO:0015031">
    <property type="term" value="P:protein transport"/>
    <property type="evidence" value="ECO:0007669"/>
    <property type="project" value="UniProtKB-KW"/>
</dbReference>
<comment type="caution">
    <text evidence="21">The sequence shown here is derived from an EMBL/GenBank/DDBJ whole genome shotgun (WGS) entry which is preliminary data.</text>
</comment>
<evidence type="ECO:0000256" key="19">
    <source>
        <dbReference type="SAM" id="MobiDB-lite"/>
    </source>
</evidence>
<evidence type="ECO:0000256" key="8">
    <source>
        <dbReference type="ARBA" id="ARBA00022771"/>
    </source>
</evidence>
<evidence type="ECO:0000256" key="15">
    <source>
        <dbReference type="ARBA" id="ARBA00071258"/>
    </source>
</evidence>
<sequence>MASPRTRRVLQDLKPTDDNSRCFECNAHNPQWASVTYGIWICLECSGKHRGLGVHLSFVRSISMDKWKDIELEKMKVGGNRKAREFFESQQDWDDTMTLQQRYNTKAAALYRDKIATLAQGLEWDEATSLAQNYISGSVNRYNSSSRIEGVSYGNDDELYHSNSDSGSYQSGGRYQSLDAQQNFRDEKEAFFTRKQNENALKPDDIPPNQGGRYSGFGYTMDPPARSSSQEFFDSAVSSLASGWSVFSVSATKIASKATEGAIKIGGIASQKVADISVSVGEKVKEGKLLEDVSTQVSNLATKVGDLGRRGWKDLSGTNTAPPPTRGETADGISTEKSSLLLEGGNAQRNETKNGTGTPLLTDNKGGSRDADEWLNWNSEEKQQHNKTASSSKSSNEWESWSSNSTVRPAGNGSSARKGKKKTGSTKEGLLIDLAEDKGNEWNSSWDDDAWEMLNKKE</sequence>
<evidence type="ECO:0000256" key="10">
    <source>
        <dbReference type="ARBA" id="ARBA00022892"/>
    </source>
</evidence>
<name>A0A2J7PN45_9NEOP</name>
<accession>A0A2J7PN45</accession>
<proteinExistence type="predicted"/>
<dbReference type="GO" id="GO:0000139">
    <property type="term" value="C:Golgi membrane"/>
    <property type="evidence" value="ECO:0007669"/>
    <property type="project" value="TreeGrafter"/>
</dbReference>
<evidence type="ECO:0000256" key="16">
    <source>
        <dbReference type="ARBA" id="ARBA00077418"/>
    </source>
</evidence>
<comment type="function">
    <text evidence="14">GTPase-activating protein (GAP) for the ADP ribosylation factor 1 (ARF1). Involved in membrane trafficking and /or vesicle transport. Promotes hydrolysis of the ARF1-bound GTP and thus, is required for the dissociation of coat proteins from Golgi-derived membranes and vesicles, a prerequisite for vesicle's fusion with target compartment. Probably regulates ARF1-mediated transport via its interaction with the KDELR proteins and TMED2. Overexpression induces the redistribution of the entire Golgi complex to the endoplasmic reticulum, as when ARF1 is deactivated. Its activity is stimulated by phosphoinosides and inhibited by phosphatidylcholine.</text>
</comment>
<dbReference type="GO" id="GO:0032012">
    <property type="term" value="P:regulation of ARF protein signal transduction"/>
    <property type="evidence" value="ECO:0007669"/>
    <property type="project" value="TreeGrafter"/>
</dbReference>
<evidence type="ECO:0000313" key="21">
    <source>
        <dbReference type="EMBL" id="PNF17755.1"/>
    </source>
</evidence>
<comment type="subcellular location">
    <subcellularLocation>
        <location evidence="1">Cytoplasm</location>
    </subcellularLocation>
    <subcellularLocation>
        <location evidence="2">Golgi apparatus</location>
    </subcellularLocation>
</comment>
<evidence type="ECO:0000256" key="4">
    <source>
        <dbReference type="ARBA" id="ARBA00022468"/>
    </source>
</evidence>
<dbReference type="InterPro" id="IPR038508">
    <property type="entry name" value="ArfGAP_dom_sf"/>
</dbReference>
<keyword evidence="12" id="KW-0007">Acetylation</keyword>
<evidence type="ECO:0000256" key="17">
    <source>
        <dbReference type="ARBA" id="ARBA00081514"/>
    </source>
</evidence>
<dbReference type="GO" id="GO:0005096">
    <property type="term" value="F:GTPase activator activity"/>
    <property type="evidence" value="ECO:0007669"/>
    <property type="project" value="UniProtKB-KW"/>
</dbReference>
<dbReference type="AlphaFoldDB" id="A0A2J7PN45"/>